<accession>A0A0S4XJR1</accession>
<reference evidence="1" key="1">
    <citation type="submission" date="2015-10" db="EMBL/GenBank/DDBJ databases">
        <authorList>
            <person name="Gilbert D.G."/>
        </authorList>
    </citation>
    <scope>NUCLEOTIDE SEQUENCE</scope>
    <source>
        <strain evidence="1">Phyl III-seqv23</strain>
    </source>
</reference>
<name>A0A0S4XJR1_RALSL</name>
<dbReference type="AlphaFoldDB" id="A0A0S4XJR1"/>
<gene>
    <name evidence="1" type="ORF">RD1301_v1_3680006</name>
</gene>
<organism evidence="1">
    <name type="scientific">Ralstonia solanacearum</name>
    <name type="common">Pseudomonas solanacearum</name>
    <dbReference type="NCBI Taxonomy" id="305"/>
    <lineage>
        <taxon>Bacteria</taxon>
        <taxon>Pseudomonadati</taxon>
        <taxon>Pseudomonadota</taxon>
        <taxon>Betaproteobacteria</taxon>
        <taxon>Burkholderiales</taxon>
        <taxon>Burkholderiaceae</taxon>
        <taxon>Ralstonia</taxon>
        <taxon>Ralstonia solanacearum species complex</taxon>
    </lineage>
</organism>
<sequence length="29" mass="3146">MSGSSLEPLLAILDDTVPFVMYRHDGSPP</sequence>
<proteinExistence type="predicted"/>
<evidence type="ECO:0000313" key="1">
    <source>
        <dbReference type="EMBL" id="CUV63616.1"/>
    </source>
</evidence>
<dbReference type="EMBL" id="LN899822">
    <property type="protein sequence ID" value="CUV63616.1"/>
    <property type="molecule type" value="Genomic_DNA"/>
</dbReference>
<protein>
    <submittedName>
        <fullName evidence="1">Uncharacterized protein</fullName>
    </submittedName>
</protein>